<evidence type="ECO:0000259" key="2">
    <source>
        <dbReference type="SMART" id="SM00062"/>
    </source>
</evidence>
<gene>
    <name evidence="3" type="ORF">ABLV49_14060</name>
</gene>
<evidence type="ECO:0000313" key="3">
    <source>
        <dbReference type="EMBL" id="XBP69022.1"/>
    </source>
</evidence>
<dbReference type="PROSITE" id="PS51318">
    <property type="entry name" value="TAT"/>
    <property type="match status" value="1"/>
</dbReference>
<comment type="similarity">
    <text evidence="1">Belongs to the bacterial solute-binding protein SsuA/TauA family.</text>
</comment>
<name>A0AAU7LN24_9BURK</name>
<organism evidence="3">
    <name type="scientific">Polaromonas hydrogenivorans</name>
    <dbReference type="NCBI Taxonomy" id="335476"/>
    <lineage>
        <taxon>Bacteria</taxon>
        <taxon>Pseudomonadati</taxon>
        <taxon>Pseudomonadota</taxon>
        <taxon>Betaproteobacteria</taxon>
        <taxon>Burkholderiales</taxon>
        <taxon>Comamonadaceae</taxon>
        <taxon>Polaromonas</taxon>
    </lineage>
</organism>
<proteinExistence type="inferred from homology"/>
<sequence length="341" mass="36462">MVFQTRHSLGIEGVAVHVARRRLIQAGAAGVAALALPWAAAQTAASDLSRTSLRVASYKGGWVTLLKAAGLGATPYRIDWKEFNSGVQHIEAINADALDLGSGSEIPAVFAARSPGRVRVVAVAKGDLNNQAVFAQKDSPIKTIADLRGKRVGYVRATTTHYFLQKMLAEAGLSFQDIQAISLSPSDGLSAFAGGDFDAWAIYGYNGQLARSKYGARVVKTSLGYLSGNFLTYANADAVADPLRRAALADLLQRLQKATAWGVAHPEQWAQAQSTETRVPAQALLELFRGRSHDDRILAVADTDIASHQEVANVFAQIGVLDGPVKVAPLWDRTFDKALRG</sequence>
<dbReference type="EMBL" id="CP157675">
    <property type="protein sequence ID" value="XBP69022.1"/>
    <property type="molecule type" value="Genomic_DNA"/>
</dbReference>
<accession>A0AAU7LN24</accession>
<dbReference type="RefSeq" id="WP_349277310.1">
    <property type="nucleotide sequence ID" value="NZ_CBCSCU010000084.1"/>
</dbReference>
<reference evidence="3" key="1">
    <citation type="submission" date="2024-05" db="EMBL/GenBank/DDBJ databases">
        <authorList>
            <person name="Bunk B."/>
            <person name="Swiderski J."/>
            <person name="Sproer C."/>
            <person name="Thiel V."/>
        </authorList>
    </citation>
    <scope>NUCLEOTIDE SEQUENCE</scope>
    <source>
        <strain evidence="3">DSM 17735</strain>
    </source>
</reference>
<dbReference type="SMART" id="SM00062">
    <property type="entry name" value="PBPb"/>
    <property type="match status" value="1"/>
</dbReference>
<dbReference type="SUPFAM" id="SSF53850">
    <property type="entry name" value="Periplasmic binding protein-like II"/>
    <property type="match status" value="1"/>
</dbReference>
<dbReference type="CDD" id="cd13558">
    <property type="entry name" value="PBP2_SsuA_like_2"/>
    <property type="match status" value="1"/>
</dbReference>
<dbReference type="Pfam" id="PF09084">
    <property type="entry name" value="NMT1"/>
    <property type="match status" value="1"/>
</dbReference>
<protein>
    <submittedName>
        <fullName evidence="3">ABC transporter substrate-binding protein</fullName>
    </submittedName>
</protein>
<feature type="domain" description="Solute-binding protein family 3/N-terminal" evidence="2">
    <location>
        <begin position="52"/>
        <end position="265"/>
    </location>
</feature>
<dbReference type="InterPro" id="IPR001638">
    <property type="entry name" value="Solute-binding_3/MltF_N"/>
</dbReference>
<dbReference type="PANTHER" id="PTHR30024">
    <property type="entry name" value="ALIPHATIC SULFONATES-BINDING PROTEIN-RELATED"/>
    <property type="match status" value="1"/>
</dbReference>
<dbReference type="InterPro" id="IPR015168">
    <property type="entry name" value="SsuA/THI5"/>
</dbReference>
<dbReference type="Gene3D" id="3.40.190.10">
    <property type="entry name" value="Periplasmic binding protein-like II"/>
    <property type="match status" value="2"/>
</dbReference>
<dbReference type="PANTHER" id="PTHR30024:SF48">
    <property type="entry name" value="ABC TRANSPORTER SUBSTRATE-BINDING PROTEIN"/>
    <property type="match status" value="1"/>
</dbReference>
<dbReference type="InterPro" id="IPR006311">
    <property type="entry name" value="TAT_signal"/>
</dbReference>
<dbReference type="AlphaFoldDB" id="A0AAU7LN24"/>
<evidence type="ECO:0000256" key="1">
    <source>
        <dbReference type="ARBA" id="ARBA00010742"/>
    </source>
</evidence>